<dbReference type="Pfam" id="PF07494">
    <property type="entry name" value="Reg_prop"/>
    <property type="match status" value="3"/>
</dbReference>
<sequence>MLILGFRLILLALIVLSLPVKASDYLFKAPTDPLIARQSSVYHISQDKDGFIWFGSDTDGLLRYDGNQSINWLNPNASGAARLNINTAIFTDSGDLWLASWRDGLRYYPKNKTAYAFPIDVSSRNALASQRVQTLFKDSKNRLWVGTIEGLHYIDLASPYTIQRIAFAMPQHPLYQQRIWGITESPEGLWVATSQGIVLLDLALQTTQHFNLPTVTDTDIARANEARTIEYIHEAVWAGSANGVFSYQQLCNCFVQLHQPAELAYPRVNALHQGIGATLWVGAANGLYQFDTAKQNWLKTDEQYNFLPDVDVRSIFLDKDQQLWLGSREQSVFVGHQQYQSFQLLSRQLPQDIGSDINGLTTAIYHDKTGALWLAIQDKLFYRGPDKVYWQTMEIRQQFGIRKVYRITEDPNGQIWLGTDIGLFRVADFTLIAVTAPFELAKLRVGAVTEFAISAAGDFYLGLWQHGLIFWQPALVKAKLELTELSKTSGDQIYHLSQDATGNFFAVSRYSGLFSKSTTDKQWAPVSLAKQTLVDGYNCVLPENDKFLWLCSEFGLWRVDRKSYDLKQYTIQDGLPSMFISAAFFDHEQRFWVLTNQGPARFDASLQRFISYSLLDGLPDLSMQRNSYSVGSDGETLLGTPNGAVLMHVVPEQENLQAPRLVLAKLLINGVDHTREYEQGSGVIELPYSYRELIVGYAILDYRNPEMNTTRTRLLGLSNRWSPHDTNHEVRYVNLPPGQYTLEVEGQNARGIGTDGPLRLQIVVKAPWWTATWLWLGFIVVLFFAAVAFMQLQQRHLNKRNQKLQQLVAARTSELEALTVKLKQRAEHDPLTGLLNRAGFTERFKQLLQISSRQNQVVTLVLIDLDHFKKLNDQYGHDAGDKVLLHFANLLRSRVRASDSAGRWGGEEFIIALGNCRAEGAKLFCEELLDSLQQTPCLYHQSSLNYTATFGVVSLPLTIDSLDAWIKLADLALYQGKALGRAQVVIHNNNA</sequence>
<dbReference type="InterPro" id="IPR029787">
    <property type="entry name" value="Nucleotide_cyclase"/>
</dbReference>
<evidence type="ECO:0000256" key="2">
    <source>
        <dbReference type="ARBA" id="ARBA00034247"/>
    </source>
</evidence>
<dbReference type="Gene3D" id="2.60.40.10">
    <property type="entry name" value="Immunoglobulins"/>
    <property type="match status" value="1"/>
</dbReference>
<dbReference type="PROSITE" id="PS50887">
    <property type="entry name" value="GGDEF"/>
    <property type="match status" value="1"/>
</dbReference>
<reference evidence="6" key="1">
    <citation type="journal article" date="2019" name="Int. J. Syst. Evol. Microbiol.">
        <title>The Global Catalogue of Microorganisms (GCM) 10K type strain sequencing project: providing services to taxonomists for standard genome sequencing and annotation.</title>
        <authorList>
            <consortium name="The Broad Institute Genomics Platform"/>
            <consortium name="The Broad Institute Genome Sequencing Center for Infectious Disease"/>
            <person name="Wu L."/>
            <person name="Ma J."/>
        </authorList>
    </citation>
    <scope>NUCLEOTIDE SEQUENCE [LARGE SCALE GENOMIC DNA]</scope>
    <source>
        <strain evidence="6">CGMCC 1.7003</strain>
    </source>
</reference>
<keyword evidence="3" id="KW-0812">Transmembrane</keyword>
<name>A0ABQ3L1Y7_9ALTE</name>
<dbReference type="InterPro" id="IPR011110">
    <property type="entry name" value="Reg_prop"/>
</dbReference>
<protein>
    <recommendedName>
        <fullName evidence="1">diguanylate cyclase</fullName>
        <ecNumber evidence="1">2.7.7.65</ecNumber>
    </recommendedName>
</protein>
<comment type="caution">
    <text evidence="5">The sequence shown here is derived from an EMBL/GenBank/DDBJ whole genome shotgun (WGS) entry which is preliminary data.</text>
</comment>
<evidence type="ECO:0000313" key="6">
    <source>
        <dbReference type="Proteomes" id="UP000659697"/>
    </source>
</evidence>
<dbReference type="PANTHER" id="PTHR45138">
    <property type="entry name" value="REGULATORY COMPONENTS OF SENSORY TRANSDUCTION SYSTEM"/>
    <property type="match status" value="1"/>
</dbReference>
<dbReference type="Gene3D" id="2.130.10.10">
    <property type="entry name" value="YVTN repeat-like/Quinoprotein amine dehydrogenase"/>
    <property type="match status" value="3"/>
</dbReference>
<evidence type="ECO:0000313" key="5">
    <source>
        <dbReference type="EMBL" id="GHG74656.1"/>
    </source>
</evidence>
<dbReference type="RefSeq" id="WP_189433688.1">
    <property type="nucleotide sequence ID" value="NZ_BNAO01000008.1"/>
</dbReference>
<dbReference type="InterPro" id="IPR043128">
    <property type="entry name" value="Rev_trsase/Diguanyl_cyclase"/>
</dbReference>
<dbReference type="InterPro" id="IPR000160">
    <property type="entry name" value="GGDEF_dom"/>
</dbReference>
<evidence type="ECO:0000256" key="1">
    <source>
        <dbReference type="ARBA" id="ARBA00012528"/>
    </source>
</evidence>
<dbReference type="NCBIfam" id="TIGR00254">
    <property type="entry name" value="GGDEF"/>
    <property type="match status" value="1"/>
</dbReference>
<organism evidence="5 6">
    <name type="scientific">Alishewanella longhuensis</name>
    <dbReference type="NCBI Taxonomy" id="1091037"/>
    <lineage>
        <taxon>Bacteria</taxon>
        <taxon>Pseudomonadati</taxon>
        <taxon>Pseudomonadota</taxon>
        <taxon>Gammaproteobacteria</taxon>
        <taxon>Alteromonadales</taxon>
        <taxon>Alteromonadaceae</taxon>
        <taxon>Alishewanella</taxon>
    </lineage>
</organism>
<feature type="transmembrane region" description="Helical" evidence="3">
    <location>
        <begin position="768"/>
        <end position="790"/>
    </location>
</feature>
<dbReference type="CDD" id="cd01949">
    <property type="entry name" value="GGDEF"/>
    <property type="match status" value="1"/>
</dbReference>
<gene>
    <name evidence="5" type="ORF">GCM10010919_28280</name>
</gene>
<comment type="catalytic activity">
    <reaction evidence="2">
        <text>2 GTP = 3',3'-c-di-GMP + 2 diphosphate</text>
        <dbReference type="Rhea" id="RHEA:24898"/>
        <dbReference type="ChEBI" id="CHEBI:33019"/>
        <dbReference type="ChEBI" id="CHEBI:37565"/>
        <dbReference type="ChEBI" id="CHEBI:58805"/>
        <dbReference type="EC" id="2.7.7.65"/>
    </reaction>
</comment>
<dbReference type="Proteomes" id="UP000659697">
    <property type="component" value="Unassembled WGS sequence"/>
</dbReference>
<dbReference type="SUPFAM" id="SSF55073">
    <property type="entry name" value="Nucleotide cyclase"/>
    <property type="match status" value="1"/>
</dbReference>
<keyword evidence="6" id="KW-1185">Reference proteome</keyword>
<dbReference type="EMBL" id="BNAO01000008">
    <property type="protein sequence ID" value="GHG74656.1"/>
    <property type="molecule type" value="Genomic_DNA"/>
</dbReference>
<keyword evidence="3" id="KW-1133">Transmembrane helix</keyword>
<proteinExistence type="predicted"/>
<evidence type="ECO:0000256" key="3">
    <source>
        <dbReference type="SAM" id="Phobius"/>
    </source>
</evidence>
<dbReference type="InterPro" id="IPR011123">
    <property type="entry name" value="Y_Y_Y"/>
</dbReference>
<feature type="domain" description="GGDEF" evidence="4">
    <location>
        <begin position="856"/>
        <end position="989"/>
    </location>
</feature>
<accession>A0ABQ3L1Y7</accession>
<dbReference type="Gene3D" id="3.30.70.270">
    <property type="match status" value="1"/>
</dbReference>
<dbReference type="Pfam" id="PF00990">
    <property type="entry name" value="GGDEF"/>
    <property type="match status" value="1"/>
</dbReference>
<dbReference type="InterPro" id="IPR015943">
    <property type="entry name" value="WD40/YVTN_repeat-like_dom_sf"/>
</dbReference>
<dbReference type="SUPFAM" id="SSF63829">
    <property type="entry name" value="Calcium-dependent phosphotriesterase"/>
    <property type="match status" value="2"/>
</dbReference>
<dbReference type="PANTHER" id="PTHR45138:SF9">
    <property type="entry name" value="DIGUANYLATE CYCLASE DGCM-RELATED"/>
    <property type="match status" value="1"/>
</dbReference>
<dbReference type="InterPro" id="IPR013783">
    <property type="entry name" value="Ig-like_fold"/>
</dbReference>
<dbReference type="InterPro" id="IPR050469">
    <property type="entry name" value="Diguanylate_Cyclase"/>
</dbReference>
<dbReference type="Pfam" id="PF07495">
    <property type="entry name" value="Y_Y_Y"/>
    <property type="match status" value="1"/>
</dbReference>
<dbReference type="SMART" id="SM00267">
    <property type="entry name" value="GGDEF"/>
    <property type="match status" value="1"/>
</dbReference>
<dbReference type="EC" id="2.7.7.65" evidence="1"/>
<evidence type="ECO:0000259" key="4">
    <source>
        <dbReference type="PROSITE" id="PS50887"/>
    </source>
</evidence>
<keyword evidence="3" id="KW-0472">Membrane</keyword>